<dbReference type="AlphaFoldDB" id="A0A918I3M9"/>
<keyword evidence="2" id="KW-1185">Reference proteome</keyword>
<evidence type="ECO:0000313" key="2">
    <source>
        <dbReference type="Proteomes" id="UP000636661"/>
    </source>
</evidence>
<sequence length="162" mass="17487">MPGTSLTTRQSALIWADMAMGTAGPGAEETVRVVLGLVDLFDEPAVTSVFSAWTDAYEETREHLWAAYRLRLEAVGEPRGVLESLTHWFEDGFCASHCFRGVLGNEAGSLAERLRPGAPGRDALVRRVRRVLSVAGPVPRADLEPVYQAVAGVPELRALTAA</sequence>
<name>A0A918I3M9_9ACTN</name>
<dbReference type="Proteomes" id="UP000636661">
    <property type="component" value="Unassembled WGS sequence"/>
</dbReference>
<evidence type="ECO:0000313" key="1">
    <source>
        <dbReference type="EMBL" id="GGU58691.1"/>
    </source>
</evidence>
<comment type="caution">
    <text evidence="1">The sequence shown here is derived from an EMBL/GenBank/DDBJ whole genome shotgun (WGS) entry which is preliminary data.</text>
</comment>
<reference evidence="1" key="2">
    <citation type="submission" date="2020-09" db="EMBL/GenBank/DDBJ databases">
        <authorList>
            <person name="Sun Q."/>
            <person name="Ohkuma M."/>
        </authorList>
    </citation>
    <scope>NUCLEOTIDE SEQUENCE</scope>
    <source>
        <strain evidence="1">JCM 4391</strain>
    </source>
</reference>
<proteinExistence type="predicted"/>
<reference evidence="1" key="1">
    <citation type="journal article" date="2014" name="Int. J. Syst. Evol. Microbiol.">
        <title>Complete genome sequence of Corynebacterium casei LMG S-19264T (=DSM 44701T), isolated from a smear-ripened cheese.</title>
        <authorList>
            <consortium name="US DOE Joint Genome Institute (JGI-PGF)"/>
            <person name="Walter F."/>
            <person name="Albersmeier A."/>
            <person name="Kalinowski J."/>
            <person name="Ruckert C."/>
        </authorList>
    </citation>
    <scope>NUCLEOTIDE SEQUENCE</scope>
    <source>
        <strain evidence="1">JCM 4391</strain>
    </source>
</reference>
<accession>A0A918I3M9</accession>
<gene>
    <name evidence="1" type="ORF">GCM10010274_54640</name>
</gene>
<protein>
    <submittedName>
        <fullName evidence="1">Uncharacterized protein</fullName>
    </submittedName>
</protein>
<organism evidence="1 2">
    <name type="scientific">Streptomyces lavendofoliae</name>
    <dbReference type="NCBI Taxonomy" id="67314"/>
    <lineage>
        <taxon>Bacteria</taxon>
        <taxon>Bacillati</taxon>
        <taxon>Actinomycetota</taxon>
        <taxon>Actinomycetes</taxon>
        <taxon>Kitasatosporales</taxon>
        <taxon>Streptomycetaceae</taxon>
        <taxon>Streptomyces</taxon>
    </lineage>
</organism>
<dbReference type="EMBL" id="BMTP01000016">
    <property type="protein sequence ID" value="GGU58691.1"/>
    <property type="molecule type" value="Genomic_DNA"/>
</dbReference>